<protein>
    <submittedName>
        <fullName evidence="2">Uncharacterized protein</fullName>
    </submittedName>
</protein>
<accession>A0A0E9XUN3</accession>
<keyword evidence="1" id="KW-0732">Signal</keyword>
<feature type="signal peptide" evidence="1">
    <location>
        <begin position="1"/>
        <end position="17"/>
    </location>
</feature>
<evidence type="ECO:0000313" key="2">
    <source>
        <dbReference type="EMBL" id="JAI05394.1"/>
    </source>
</evidence>
<reference evidence="2" key="1">
    <citation type="submission" date="2014-11" db="EMBL/GenBank/DDBJ databases">
        <authorList>
            <person name="Amaro Gonzalez C."/>
        </authorList>
    </citation>
    <scope>NUCLEOTIDE SEQUENCE</scope>
</reference>
<dbReference type="EMBL" id="GBXM01003184">
    <property type="protein sequence ID" value="JAI05394.1"/>
    <property type="molecule type" value="Transcribed_RNA"/>
</dbReference>
<sequence length="34" mass="4126">MPIMLLFIVHYIWYTNTLHLPVSAADKIKRKKRK</sequence>
<name>A0A0E9XUN3_ANGAN</name>
<evidence type="ECO:0000256" key="1">
    <source>
        <dbReference type="SAM" id="SignalP"/>
    </source>
</evidence>
<reference evidence="2" key="2">
    <citation type="journal article" date="2015" name="Fish Shellfish Immunol.">
        <title>Early steps in the European eel (Anguilla anguilla)-Vibrio vulnificus interaction in the gills: Role of the RtxA13 toxin.</title>
        <authorList>
            <person name="Callol A."/>
            <person name="Pajuelo D."/>
            <person name="Ebbesson L."/>
            <person name="Teles M."/>
            <person name="MacKenzie S."/>
            <person name="Amaro C."/>
        </authorList>
    </citation>
    <scope>NUCLEOTIDE SEQUENCE</scope>
</reference>
<proteinExistence type="predicted"/>
<dbReference type="AlphaFoldDB" id="A0A0E9XUN3"/>
<feature type="chain" id="PRO_5002435373" evidence="1">
    <location>
        <begin position="18"/>
        <end position="34"/>
    </location>
</feature>
<organism evidence="2">
    <name type="scientific">Anguilla anguilla</name>
    <name type="common">European freshwater eel</name>
    <name type="synonym">Muraena anguilla</name>
    <dbReference type="NCBI Taxonomy" id="7936"/>
    <lineage>
        <taxon>Eukaryota</taxon>
        <taxon>Metazoa</taxon>
        <taxon>Chordata</taxon>
        <taxon>Craniata</taxon>
        <taxon>Vertebrata</taxon>
        <taxon>Euteleostomi</taxon>
        <taxon>Actinopterygii</taxon>
        <taxon>Neopterygii</taxon>
        <taxon>Teleostei</taxon>
        <taxon>Anguilliformes</taxon>
        <taxon>Anguillidae</taxon>
        <taxon>Anguilla</taxon>
    </lineage>
</organism>